<dbReference type="FunCoup" id="A0A2K1IUF6">
    <property type="interactions" value="52"/>
</dbReference>
<feature type="transmembrane region" description="Helical" evidence="7">
    <location>
        <begin position="497"/>
        <end position="515"/>
    </location>
</feature>
<keyword evidence="11" id="KW-1185">Reference proteome</keyword>
<organism evidence="9">
    <name type="scientific">Physcomitrium patens</name>
    <name type="common">Spreading-leaved earth moss</name>
    <name type="synonym">Physcomitrella patens</name>
    <dbReference type="NCBI Taxonomy" id="3218"/>
    <lineage>
        <taxon>Eukaryota</taxon>
        <taxon>Viridiplantae</taxon>
        <taxon>Streptophyta</taxon>
        <taxon>Embryophyta</taxon>
        <taxon>Bryophyta</taxon>
        <taxon>Bryophytina</taxon>
        <taxon>Bryopsida</taxon>
        <taxon>Funariidae</taxon>
        <taxon>Funariales</taxon>
        <taxon>Funariaceae</taxon>
        <taxon>Physcomitrium</taxon>
    </lineage>
</organism>
<evidence type="ECO:0000313" key="10">
    <source>
        <dbReference type="EnsemblPlants" id="Pp3c20_7420V3.1"/>
    </source>
</evidence>
<dbReference type="GO" id="GO:0005313">
    <property type="term" value="F:L-glutamate transmembrane transporter activity"/>
    <property type="evidence" value="ECO:0000318"/>
    <property type="project" value="GO_Central"/>
</dbReference>
<evidence type="ECO:0000256" key="4">
    <source>
        <dbReference type="ARBA" id="ARBA00022692"/>
    </source>
</evidence>
<keyword evidence="4 7" id="KW-0812">Transmembrane</keyword>
<dbReference type="EnsemblPlants" id="Pp3c20_7420V3.2">
    <property type="protein sequence ID" value="Pp3c20_7420V3.2"/>
    <property type="gene ID" value="Pp3c20_7420"/>
</dbReference>
<evidence type="ECO:0000256" key="2">
    <source>
        <dbReference type="ARBA" id="ARBA00008572"/>
    </source>
</evidence>
<feature type="transmembrane region" description="Helical" evidence="7">
    <location>
        <begin position="615"/>
        <end position="633"/>
    </location>
</feature>
<evidence type="ECO:0000256" key="6">
    <source>
        <dbReference type="ARBA" id="ARBA00023136"/>
    </source>
</evidence>
<dbReference type="PANTHER" id="PTHR43243:SF1">
    <property type="entry name" value="CATIONIC AMINO ACID TRANSPORTER 1"/>
    <property type="match status" value="1"/>
</dbReference>
<feature type="transmembrane region" description="Helical" evidence="7">
    <location>
        <begin position="245"/>
        <end position="269"/>
    </location>
</feature>
<evidence type="ECO:0000256" key="3">
    <source>
        <dbReference type="ARBA" id="ARBA00022448"/>
    </source>
</evidence>
<dbReference type="EnsemblPlants" id="Pp3c20_7420V3.1">
    <property type="protein sequence ID" value="Pp3c20_7420V3.1"/>
    <property type="gene ID" value="Pp3c20_7420"/>
</dbReference>
<dbReference type="AlphaFoldDB" id="A0A2K1IUF6"/>
<reference evidence="9 11" key="2">
    <citation type="journal article" date="2018" name="Plant J.">
        <title>The Physcomitrella patens chromosome-scale assembly reveals moss genome structure and evolution.</title>
        <authorList>
            <person name="Lang D."/>
            <person name="Ullrich K.K."/>
            <person name="Murat F."/>
            <person name="Fuchs J."/>
            <person name="Jenkins J."/>
            <person name="Haas F.B."/>
            <person name="Piednoel M."/>
            <person name="Gundlach H."/>
            <person name="Van Bel M."/>
            <person name="Meyberg R."/>
            <person name="Vives C."/>
            <person name="Morata J."/>
            <person name="Symeonidi A."/>
            <person name="Hiss M."/>
            <person name="Muchero W."/>
            <person name="Kamisugi Y."/>
            <person name="Saleh O."/>
            <person name="Blanc G."/>
            <person name="Decker E.L."/>
            <person name="van Gessel N."/>
            <person name="Grimwood J."/>
            <person name="Hayes R.D."/>
            <person name="Graham S.W."/>
            <person name="Gunter L.E."/>
            <person name="McDaniel S.F."/>
            <person name="Hoernstein S.N.W."/>
            <person name="Larsson A."/>
            <person name="Li F.W."/>
            <person name="Perroud P.F."/>
            <person name="Phillips J."/>
            <person name="Ranjan P."/>
            <person name="Rokshar D.S."/>
            <person name="Rothfels C.J."/>
            <person name="Schneider L."/>
            <person name="Shu S."/>
            <person name="Stevenson D.W."/>
            <person name="Thummler F."/>
            <person name="Tillich M."/>
            <person name="Villarreal Aguilar J.C."/>
            <person name="Widiez T."/>
            <person name="Wong G.K."/>
            <person name="Wymore A."/>
            <person name="Zhang Y."/>
            <person name="Zimmer A.D."/>
            <person name="Quatrano R.S."/>
            <person name="Mayer K.F.X."/>
            <person name="Goodstein D."/>
            <person name="Casacuberta J.M."/>
            <person name="Vandepoele K."/>
            <person name="Reski R."/>
            <person name="Cuming A.C."/>
            <person name="Tuskan G.A."/>
            <person name="Maumus F."/>
            <person name="Salse J."/>
            <person name="Schmutz J."/>
            <person name="Rensing S.A."/>
        </authorList>
    </citation>
    <scope>NUCLEOTIDE SEQUENCE [LARGE SCALE GENOMIC DNA]</scope>
    <source>
        <strain evidence="10 11">cv. Gransden 2004</strain>
    </source>
</reference>
<evidence type="ECO:0000313" key="9">
    <source>
        <dbReference type="EMBL" id="PNR32906.1"/>
    </source>
</evidence>
<dbReference type="InterPro" id="IPR002293">
    <property type="entry name" value="AA/rel_permease1"/>
</dbReference>
<name>A0A2K1IUF6_PHYPA</name>
<feature type="transmembrane region" description="Helical" evidence="7">
    <location>
        <begin position="327"/>
        <end position="351"/>
    </location>
</feature>
<dbReference type="GO" id="GO:0006865">
    <property type="term" value="P:amino acid transport"/>
    <property type="evidence" value="ECO:0000318"/>
    <property type="project" value="GO_Central"/>
</dbReference>
<feature type="transmembrane region" description="Helical" evidence="7">
    <location>
        <begin position="558"/>
        <end position="578"/>
    </location>
</feature>
<dbReference type="STRING" id="3218.A0A2K1IUF6"/>
<keyword evidence="3" id="KW-0813">Transport</keyword>
<dbReference type="InterPro" id="IPR029485">
    <property type="entry name" value="CAT_C"/>
</dbReference>
<feature type="transmembrane region" description="Helical" evidence="7">
    <location>
        <begin position="177"/>
        <end position="196"/>
    </location>
</feature>
<comment type="subcellular location">
    <subcellularLocation>
        <location evidence="1">Membrane</location>
        <topology evidence="1">Multi-pass membrane protein</topology>
    </subcellularLocation>
</comment>
<feature type="transmembrane region" description="Helical" evidence="7">
    <location>
        <begin position="584"/>
        <end position="603"/>
    </location>
</feature>
<reference evidence="9 11" key="1">
    <citation type="journal article" date="2008" name="Science">
        <title>The Physcomitrella genome reveals evolutionary insights into the conquest of land by plants.</title>
        <authorList>
            <person name="Rensing S."/>
            <person name="Lang D."/>
            <person name="Zimmer A."/>
            <person name="Terry A."/>
            <person name="Salamov A."/>
            <person name="Shapiro H."/>
            <person name="Nishiyama T."/>
            <person name="Perroud P.-F."/>
            <person name="Lindquist E."/>
            <person name="Kamisugi Y."/>
            <person name="Tanahashi T."/>
            <person name="Sakakibara K."/>
            <person name="Fujita T."/>
            <person name="Oishi K."/>
            <person name="Shin-I T."/>
            <person name="Kuroki Y."/>
            <person name="Toyoda A."/>
            <person name="Suzuki Y."/>
            <person name="Hashimoto A."/>
            <person name="Yamaguchi K."/>
            <person name="Sugano A."/>
            <person name="Kohara Y."/>
            <person name="Fujiyama A."/>
            <person name="Anterola A."/>
            <person name="Aoki S."/>
            <person name="Ashton N."/>
            <person name="Barbazuk W.B."/>
            <person name="Barker E."/>
            <person name="Bennetzen J."/>
            <person name="Bezanilla M."/>
            <person name="Blankenship R."/>
            <person name="Cho S.H."/>
            <person name="Dutcher S."/>
            <person name="Estelle M."/>
            <person name="Fawcett J.A."/>
            <person name="Gundlach H."/>
            <person name="Hanada K."/>
            <person name="Heyl A."/>
            <person name="Hicks K.A."/>
            <person name="Hugh J."/>
            <person name="Lohr M."/>
            <person name="Mayer K."/>
            <person name="Melkozernov A."/>
            <person name="Murata T."/>
            <person name="Nelson D."/>
            <person name="Pils B."/>
            <person name="Prigge M."/>
            <person name="Reiss B."/>
            <person name="Renner T."/>
            <person name="Rombauts S."/>
            <person name="Rushton P."/>
            <person name="Sanderfoot A."/>
            <person name="Schween G."/>
            <person name="Shiu S.-H."/>
            <person name="Stueber K."/>
            <person name="Theodoulou F.L."/>
            <person name="Tu H."/>
            <person name="Van de Peer Y."/>
            <person name="Verrier P.J."/>
            <person name="Waters E."/>
            <person name="Wood A."/>
            <person name="Yang L."/>
            <person name="Cove D."/>
            <person name="Cuming A."/>
            <person name="Hasebe M."/>
            <person name="Lucas S."/>
            <person name="Mishler D.B."/>
            <person name="Reski R."/>
            <person name="Grigoriev I."/>
            <person name="Quatrano R.S."/>
            <person name="Boore J.L."/>
        </authorList>
    </citation>
    <scope>NUCLEOTIDE SEQUENCE [LARGE SCALE GENOMIC DNA]</scope>
    <source>
        <strain evidence="10 11">cv. Gransden 2004</strain>
    </source>
</reference>
<protein>
    <recommendedName>
        <fullName evidence="8">Cationic amino acid transporter C-terminal domain-containing protein</fullName>
    </recommendedName>
</protein>
<dbReference type="Gene3D" id="1.20.1740.10">
    <property type="entry name" value="Amino acid/polyamine transporter I"/>
    <property type="match status" value="1"/>
</dbReference>
<dbReference type="PaxDb" id="3218-PP1S9_272V6.1"/>
<keyword evidence="5 7" id="KW-1133">Transmembrane helix</keyword>
<reference evidence="10" key="3">
    <citation type="submission" date="2020-12" db="UniProtKB">
        <authorList>
            <consortium name="EnsemblPlants"/>
        </authorList>
    </citation>
    <scope>IDENTIFICATION</scope>
</reference>
<feature type="domain" description="Cationic amino acid transporter C-terminal" evidence="8">
    <location>
        <begin position="614"/>
        <end position="663"/>
    </location>
</feature>
<evidence type="ECO:0000256" key="7">
    <source>
        <dbReference type="SAM" id="Phobius"/>
    </source>
</evidence>
<dbReference type="GO" id="GO:0015189">
    <property type="term" value="F:L-lysine transmembrane transporter activity"/>
    <property type="evidence" value="ECO:0000318"/>
    <property type="project" value="GO_Central"/>
</dbReference>
<comment type="similarity">
    <text evidence="2">Belongs to the amino acid-polyamine-organocation (APC) superfamily. Cationic amino acid transporter (CAT) (TC 2.A.3.3) family.</text>
</comment>
<dbReference type="Proteomes" id="UP000006727">
    <property type="component" value="Chromosome 20"/>
</dbReference>
<evidence type="ECO:0000256" key="1">
    <source>
        <dbReference type="ARBA" id="ARBA00004141"/>
    </source>
</evidence>
<feature type="transmembrane region" description="Helical" evidence="7">
    <location>
        <begin position="527"/>
        <end position="546"/>
    </location>
</feature>
<dbReference type="Pfam" id="PF13906">
    <property type="entry name" value="AA_permease_C"/>
    <property type="match status" value="1"/>
</dbReference>
<dbReference type="Pfam" id="PF13520">
    <property type="entry name" value="AA_permease_2"/>
    <property type="match status" value="1"/>
</dbReference>
<evidence type="ECO:0000259" key="8">
    <source>
        <dbReference type="Pfam" id="PF13906"/>
    </source>
</evidence>
<dbReference type="Gramene" id="Pp3c20_7420V3.2">
    <property type="protein sequence ID" value="Pp3c20_7420V3.2"/>
    <property type="gene ID" value="Pp3c20_7420"/>
</dbReference>
<proteinExistence type="inferred from homology"/>
<accession>A0A2K1IUF6</accession>
<evidence type="ECO:0000313" key="11">
    <source>
        <dbReference type="Proteomes" id="UP000006727"/>
    </source>
</evidence>
<feature type="transmembrane region" description="Helical" evidence="7">
    <location>
        <begin position="363"/>
        <end position="382"/>
    </location>
</feature>
<feature type="transmembrane region" description="Helical" evidence="7">
    <location>
        <begin position="450"/>
        <end position="476"/>
    </location>
</feature>
<gene>
    <name evidence="9" type="ORF">PHYPA_024849</name>
</gene>
<feature type="transmembrane region" description="Helical" evidence="7">
    <location>
        <begin position="403"/>
        <end position="430"/>
    </location>
</feature>
<dbReference type="EMBL" id="ABEU02000020">
    <property type="protein sequence ID" value="PNR32906.1"/>
    <property type="molecule type" value="Genomic_DNA"/>
</dbReference>
<feature type="transmembrane region" description="Helical" evidence="7">
    <location>
        <begin position="645"/>
        <end position="665"/>
    </location>
</feature>
<dbReference type="FunFam" id="1.20.1740.10:FF:000035">
    <property type="entry name" value="Cationic amino acid transporter 5"/>
    <property type="match status" value="1"/>
</dbReference>
<dbReference type="Gramene" id="Pp3c20_7420V3.1">
    <property type="protein sequence ID" value="Pp3c20_7420V3.1"/>
    <property type="gene ID" value="Pp3c20_7420"/>
</dbReference>
<dbReference type="OMA" id="TPMKRCL"/>
<dbReference type="InParanoid" id="A0A2K1IUF6"/>
<feature type="transmembrane region" description="Helical" evidence="7">
    <location>
        <begin position="202"/>
        <end position="224"/>
    </location>
</feature>
<feature type="transmembrane region" description="Helical" evidence="7">
    <location>
        <begin position="303"/>
        <end position="320"/>
    </location>
</feature>
<keyword evidence="6 7" id="KW-0472">Membrane</keyword>
<dbReference type="PANTHER" id="PTHR43243">
    <property type="entry name" value="INNER MEMBRANE TRANSPORTER YGJI-RELATED"/>
    <property type="match status" value="1"/>
</dbReference>
<sequence>MQSVHKIYGGSRWPRPRVHCFLDLKIVFAKVTWLRRRVEDRRHSSTYLIKVTDKAWSAIPPSNSYFLDFLCEHSLYCQSGILLPTCRSGISEKDMMSVSIYSNHQNKEEKLATVTMGSSWLPEQSFQSWGNYRRALASIPSRLIDRMSARTQLNEEVTDIKARSNVDMNKNLTWWDLIWFGIGAVIGAGIFVLTGVEAKNHAGPAIVISYVIAGSSAMLSAFCYTEFADEIPLAGGAFAYLRVELGDFIAFIGAGNIVLGNVIGSAAVARGWTSYFASLIFSGVDVGDKLRIETNLAEGYNQLDPIAVAVLVLVGLVAIWSTKGASYVNWIASLVNMFIIAFIIVAGLALSNSHNLTDDFFHYGARGIFSASSVLFFAYLGFDAISTMAEEVKNPGRDIPIGLLGSMTICTFIYIMMAVTLSLMVPFLNIDEGAPFSVAFSSVGWDWAKYIVALGALKGITTVLLVSTVGQARYLIHIARSHLIPPWFSQVNKQTRTPINATAITILASSVVGFFTDLPILGNLLSLSSLFIFFLVAVALLVRRYYVPGQTSRQHGGLFIVYMLLIILSSTAIAAFWGLNKSGYALYAVCGSIWSFSTLLLHLTLRPLRQPETWGVPFMPWIPSLSVAFNIFLLGSLDKASFIRFGYWTGMMLVYYFFFGLHSTYDAAKYNSSDLVPKTLRNEGQTATIYEQDTPSSTST</sequence>
<dbReference type="GO" id="GO:0005886">
    <property type="term" value="C:plasma membrane"/>
    <property type="evidence" value="ECO:0000318"/>
    <property type="project" value="GO_Central"/>
</dbReference>
<evidence type="ECO:0000256" key="5">
    <source>
        <dbReference type="ARBA" id="ARBA00022989"/>
    </source>
</evidence>